<proteinExistence type="predicted"/>
<dbReference type="PANTHER" id="PTHR18964">
    <property type="entry name" value="ROK (REPRESSOR, ORF, KINASE) FAMILY"/>
    <property type="match status" value="1"/>
</dbReference>
<dbReference type="EC" id="2.7.1.60" evidence="1"/>
<sequence>MTDPSEPSVLAIDLGGTKIAFAEVAGSCCLARSQIATPRTGRGADLVAAIATEMARRGGRLRSPIGVATTGIVQDGCLTALNPGTLPIEDGFPLVAALEDALDRPVVALNDAQAAAWGERLHGAGRDWPTFAFVTVSTGVGGGLVVGGRLQVGLSGLAGHLGHMVYDPSGAACGCGRQGCIEAVASGTAIARLATERLGRPVRAPEVFGLAAAGNADAERVLDGSAMAIASGLGDLVAAIDAQGIVLGGGVGLAEGFVERVDRALVREPMRFRRPILRASCGADAGLIGAAALACLHQ</sequence>
<dbReference type="InterPro" id="IPR043129">
    <property type="entry name" value="ATPase_NBD"/>
</dbReference>
<evidence type="ECO:0000313" key="1">
    <source>
        <dbReference type="EMBL" id="MFC5567446.1"/>
    </source>
</evidence>
<dbReference type="EMBL" id="JBHSNA010000014">
    <property type="protein sequence ID" value="MFC5567446.1"/>
    <property type="molecule type" value="Genomic_DNA"/>
</dbReference>
<dbReference type="SUPFAM" id="SSF53067">
    <property type="entry name" value="Actin-like ATPase domain"/>
    <property type="match status" value="1"/>
</dbReference>
<dbReference type="Proteomes" id="UP001596056">
    <property type="component" value="Unassembled WGS sequence"/>
</dbReference>
<reference evidence="2" key="1">
    <citation type="journal article" date="2019" name="Int. J. Syst. Evol. Microbiol.">
        <title>The Global Catalogue of Microorganisms (GCM) 10K type strain sequencing project: providing services to taxonomists for standard genome sequencing and annotation.</title>
        <authorList>
            <consortium name="The Broad Institute Genomics Platform"/>
            <consortium name="The Broad Institute Genome Sequencing Center for Infectious Disease"/>
            <person name="Wu L."/>
            <person name="Ma J."/>
        </authorList>
    </citation>
    <scope>NUCLEOTIDE SEQUENCE [LARGE SCALE GENOMIC DNA]</scope>
    <source>
        <strain evidence="2">KACC 11588</strain>
    </source>
</reference>
<dbReference type="PANTHER" id="PTHR18964:SF169">
    <property type="entry name" value="N-ACETYLMANNOSAMINE KINASE"/>
    <property type="match status" value="1"/>
</dbReference>
<comment type="caution">
    <text evidence="1">The sequence shown here is derived from an EMBL/GenBank/DDBJ whole genome shotgun (WGS) entry which is preliminary data.</text>
</comment>
<keyword evidence="1" id="KW-0808">Transferase</keyword>
<evidence type="ECO:0000313" key="2">
    <source>
        <dbReference type="Proteomes" id="UP001596056"/>
    </source>
</evidence>
<dbReference type="RefSeq" id="WP_209842040.1">
    <property type="nucleotide sequence ID" value="NZ_JAGGJP010000013.1"/>
</dbReference>
<gene>
    <name evidence="1" type="ORF">ACFPOC_13615</name>
</gene>
<keyword evidence="1" id="KW-0418">Kinase</keyword>
<dbReference type="PROSITE" id="PS01125">
    <property type="entry name" value="ROK"/>
    <property type="match status" value="1"/>
</dbReference>
<accession>A0ABW0SES8</accession>
<dbReference type="InterPro" id="IPR000600">
    <property type="entry name" value="ROK"/>
</dbReference>
<dbReference type="Pfam" id="PF00480">
    <property type="entry name" value="ROK"/>
    <property type="match status" value="1"/>
</dbReference>
<dbReference type="Gene3D" id="3.30.420.40">
    <property type="match status" value="2"/>
</dbReference>
<protein>
    <submittedName>
        <fullName evidence="1">N-acetylmannosamine kinase</fullName>
        <ecNumber evidence="1">2.7.1.60</ecNumber>
    </submittedName>
</protein>
<name>A0ABW0SES8_9RHOB</name>
<organism evidence="1 2">
    <name type="scientific">Rubellimicrobium aerolatum</name>
    <dbReference type="NCBI Taxonomy" id="490979"/>
    <lineage>
        <taxon>Bacteria</taxon>
        <taxon>Pseudomonadati</taxon>
        <taxon>Pseudomonadota</taxon>
        <taxon>Alphaproteobacteria</taxon>
        <taxon>Rhodobacterales</taxon>
        <taxon>Roseobacteraceae</taxon>
        <taxon>Rubellimicrobium</taxon>
    </lineage>
</organism>
<dbReference type="NCBIfam" id="NF003461">
    <property type="entry name" value="PRK05082.1"/>
    <property type="match status" value="1"/>
</dbReference>
<keyword evidence="2" id="KW-1185">Reference proteome</keyword>
<dbReference type="InterPro" id="IPR049874">
    <property type="entry name" value="ROK_cs"/>
</dbReference>
<dbReference type="GO" id="GO:0009384">
    <property type="term" value="F:N-acylmannosamine kinase activity"/>
    <property type="evidence" value="ECO:0007669"/>
    <property type="project" value="UniProtKB-EC"/>
</dbReference>